<dbReference type="SUPFAM" id="SSF109640">
    <property type="entry name" value="KRAB domain (Kruppel-associated box)"/>
    <property type="match status" value="1"/>
</dbReference>
<accession>A0A151NZB3</accession>
<dbReference type="PROSITE" id="PS50805">
    <property type="entry name" value="KRAB"/>
    <property type="match status" value="1"/>
</dbReference>
<comment type="caution">
    <text evidence="3">The sequence shown here is derived from an EMBL/GenBank/DDBJ whole genome shotgun (WGS) entry which is preliminary data.</text>
</comment>
<sequence length="134" mass="15125">MPASIQASGGGRTEGNPRTSFLKSPEGSPFPIRSQIPPTPRRPGSSQQVKAAQAGAPDETPAQEQRESLELREVFEDVAVYFIWKAWELLEDEVKVLFQDQMLRNYQASVSLEKKKFHCEPSVMDLFQHHESLL</sequence>
<evidence type="ECO:0000259" key="2">
    <source>
        <dbReference type="PROSITE" id="PS50805"/>
    </source>
</evidence>
<evidence type="ECO:0000256" key="1">
    <source>
        <dbReference type="SAM" id="MobiDB-lite"/>
    </source>
</evidence>
<dbReference type="InterPro" id="IPR001909">
    <property type="entry name" value="KRAB"/>
</dbReference>
<proteinExistence type="predicted"/>
<feature type="region of interest" description="Disordered" evidence="1">
    <location>
        <begin position="1"/>
        <end position="66"/>
    </location>
</feature>
<evidence type="ECO:0000313" key="3">
    <source>
        <dbReference type="EMBL" id="KYO41929.1"/>
    </source>
</evidence>
<reference evidence="3 4" key="1">
    <citation type="journal article" date="2012" name="Genome Biol.">
        <title>Sequencing three crocodilian genomes to illuminate the evolution of archosaurs and amniotes.</title>
        <authorList>
            <person name="St John J.A."/>
            <person name="Braun E.L."/>
            <person name="Isberg S.R."/>
            <person name="Miles L.G."/>
            <person name="Chong A.Y."/>
            <person name="Gongora J."/>
            <person name="Dalzell P."/>
            <person name="Moran C."/>
            <person name="Bed'hom B."/>
            <person name="Abzhanov A."/>
            <person name="Burgess S.C."/>
            <person name="Cooksey A.M."/>
            <person name="Castoe T.A."/>
            <person name="Crawford N.G."/>
            <person name="Densmore L.D."/>
            <person name="Drew J.C."/>
            <person name="Edwards S.V."/>
            <person name="Faircloth B.C."/>
            <person name="Fujita M.K."/>
            <person name="Greenwold M.J."/>
            <person name="Hoffmann F.G."/>
            <person name="Howard J.M."/>
            <person name="Iguchi T."/>
            <person name="Janes D.E."/>
            <person name="Khan S.Y."/>
            <person name="Kohno S."/>
            <person name="de Koning A.J."/>
            <person name="Lance S.L."/>
            <person name="McCarthy F.M."/>
            <person name="McCormack J.E."/>
            <person name="Merchant M.E."/>
            <person name="Peterson D.G."/>
            <person name="Pollock D.D."/>
            <person name="Pourmand N."/>
            <person name="Raney B.J."/>
            <person name="Roessler K.A."/>
            <person name="Sanford J.R."/>
            <person name="Sawyer R.H."/>
            <person name="Schmidt C.J."/>
            <person name="Triplett E.W."/>
            <person name="Tuberville T.D."/>
            <person name="Venegas-Anaya M."/>
            <person name="Howard J.T."/>
            <person name="Jarvis E.D."/>
            <person name="Guillette L.J.Jr."/>
            <person name="Glenn T.C."/>
            <person name="Green R.E."/>
            <person name="Ray D.A."/>
        </authorList>
    </citation>
    <scope>NUCLEOTIDE SEQUENCE [LARGE SCALE GENOMIC DNA]</scope>
    <source>
        <strain evidence="3">KSC_2009_1</strain>
    </source>
</reference>
<dbReference type="Gene3D" id="6.10.140.140">
    <property type="match status" value="1"/>
</dbReference>
<dbReference type="EMBL" id="AKHW03001509">
    <property type="protein sequence ID" value="KYO41929.1"/>
    <property type="molecule type" value="Genomic_DNA"/>
</dbReference>
<dbReference type="Proteomes" id="UP000050525">
    <property type="component" value="Unassembled WGS sequence"/>
</dbReference>
<dbReference type="CDD" id="cd07765">
    <property type="entry name" value="KRAB_A-box"/>
    <property type="match status" value="1"/>
</dbReference>
<evidence type="ECO:0000313" key="4">
    <source>
        <dbReference type="Proteomes" id="UP000050525"/>
    </source>
</evidence>
<dbReference type="AlphaFoldDB" id="A0A151NZB3"/>
<gene>
    <name evidence="3" type="ORF">Y1Q_0022522</name>
</gene>
<dbReference type="GO" id="GO:0006355">
    <property type="term" value="P:regulation of DNA-templated transcription"/>
    <property type="evidence" value="ECO:0007669"/>
    <property type="project" value="InterPro"/>
</dbReference>
<dbReference type="Pfam" id="PF01352">
    <property type="entry name" value="KRAB"/>
    <property type="match status" value="1"/>
</dbReference>
<organism evidence="3 4">
    <name type="scientific">Alligator mississippiensis</name>
    <name type="common">American alligator</name>
    <dbReference type="NCBI Taxonomy" id="8496"/>
    <lineage>
        <taxon>Eukaryota</taxon>
        <taxon>Metazoa</taxon>
        <taxon>Chordata</taxon>
        <taxon>Craniata</taxon>
        <taxon>Vertebrata</taxon>
        <taxon>Euteleostomi</taxon>
        <taxon>Archelosauria</taxon>
        <taxon>Archosauria</taxon>
        <taxon>Crocodylia</taxon>
        <taxon>Alligatoridae</taxon>
        <taxon>Alligatorinae</taxon>
        <taxon>Alligator</taxon>
    </lineage>
</organism>
<feature type="domain" description="KRAB" evidence="2">
    <location>
        <begin position="73"/>
        <end position="134"/>
    </location>
</feature>
<keyword evidence="4" id="KW-1185">Reference proteome</keyword>
<dbReference type="InterPro" id="IPR036051">
    <property type="entry name" value="KRAB_dom_sf"/>
</dbReference>
<name>A0A151NZB3_ALLMI</name>
<protein>
    <recommendedName>
        <fullName evidence="2">KRAB domain-containing protein</fullName>
    </recommendedName>
</protein>